<dbReference type="InterPro" id="IPR011701">
    <property type="entry name" value="MFS"/>
</dbReference>
<accession>A0ABR2JGM9</accession>
<comment type="subcellular location">
    <subcellularLocation>
        <location evidence="1">Membrane</location>
        <topology evidence="1">Multi-pass membrane protein</topology>
    </subcellularLocation>
</comment>
<name>A0ABR2JGM9_9PEZI</name>
<evidence type="ECO:0000313" key="9">
    <source>
        <dbReference type="EMBL" id="KAK8876683.1"/>
    </source>
</evidence>
<dbReference type="Pfam" id="PF07690">
    <property type="entry name" value="MFS_1"/>
    <property type="match status" value="1"/>
</dbReference>
<evidence type="ECO:0000313" key="10">
    <source>
        <dbReference type="Proteomes" id="UP001390339"/>
    </source>
</evidence>
<evidence type="ECO:0000256" key="7">
    <source>
        <dbReference type="SAM" id="Phobius"/>
    </source>
</evidence>
<sequence length="517" mass="56234">MPNQRDNVSPSSADVSADADIIEKRQDDPGLEAVMSGGSEEKIPVAADGYYHNFAPIAGLNLPDWRATEKKLVRRLDMTLLPTVWILYLNNYLDRTNIAQARLNTFEEDLGLSGDDYNTAVAVLTVGYMLAQLPSNMLLTRVRPSVYLPVTAIVWSAVSAATAGTTSPETLFVVRFFLGILEAPLFPGSVYVMSCWYTRREIALRTAILYSGLVLAQAFSGILAAAIFGGLDGAAGIAGWKWLFIIESLMSTVCGVAAFWTLPDYPHSKTGSQRWALDGDMRRLAEARMVADRVTGASGTGTVWTGVKLAVTDFKTWIFVLLNIFMTGSYGFNFFFPTLVRGLGIGNNTTSLLLTAPPYFLGAIVSFFASWNSDRIRERGFHISAGLLAAAIGYIITIATTNMAARYAASFLFAPGSFSANALVYTWAVSTLSTTPEKRAAAGAIVNIFGHLGNVISPYFFRDEEKPAYRLAFILMLVFGGTAFAIASGAKIYLKLANRRLKKRAAETGEVYNPFIS</sequence>
<protein>
    <submittedName>
        <fullName evidence="9">Transporter</fullName>
    </submittedName>
</protein>
<feature type="compositionally biased region" description="Polar residues" evidence="6">
    <location>
        <begin position="1"/>
        <end position="10"/>
    </location>
</feature>
<dbReference type="InterPro" id="IPR036259">
    <property type="entry name" value="MFS_trans_sf"/>
</dbReference>
<feature type="transmembrane region" description="Helical" evidence="7">
    <location>
        <begin position="440"/>
        <end position="461"/>
    </location>
</feature>
<evidence type="ECO:0000256" key="2">
    <source>
        <dbReference type="ARBA" id="ARBA00022448"/>
    </source>
</evidence>
<feature type="domain" description="Major facilitator superfamily (MFS) profile" evidence="8">
    <location>
        <begin position="80"/>
        <end position="499"/>
    </location>
</feature>
<comment type="caution">
    <text evidence="9">The sequence shown here is derived from an EMBL/GenBank/DDBJ whole genome shotgun (WGS) entry which is preliminary data.</text>
</comment>
<evidence type="ECO:0000256" key="3">
    <source>
        <dbReference type="ARBA" id="ARBA00022692"/>
    </source>
</evidence>
<feature type="transmembrane region" description="Helical" evidence="7">
    <location>
        <begin position="473"/>
        <end position="494"/>
    </location>
</feature>
<dbReference type="PANTHER" id="PTHR43791">
    <property type="entry name" value="PERMEASE-RELATED"/>
    <property type="match status" value="1"/>
</dbReference>
<evidence type="ECO:0000256" key="1">
    <source>
        <dbReference type="ARBA" id="ARBA00004141"/>
    </source>
</evidence>
<evidence type="ECO:0000256" key="6">
    <source>
        <dbReference type="SAM" id="MobiDB-lite"/>
    </source>
</evidence>
<keyword evidence="3 7" id="KW-0812">Transmembrane</keyword>
<feature type="transmembrane region" description="Helical" evidence="7">
    <location>
        <begin position="242"/>
        <end position="262"/>
    </location>
</feature>
<dbReference type="PANTHER" id="PTHR43791:SF62">
    <property type="entry name" value="MAJOR FACILITATOR SUPERFAMILY (MFS) PROFILE DOMAIN-CONTAINING PROTEIN"/>
    <property type="match status" value="1"/>
</dbReference>
<keyword evidence="10" id="KW-1185">Reference proteome</keyword>
<evidence type="ECO:0000256" key="4">
    <source>
        <dbReference type="ARBA" id="ARBA00022989"/>
    </source>
</evidence>
<keyword evidence="2" id="KW-0813">Transport</keyword>
<organism evidence="9 10">
    <name type="scientific">Apiospora arundinis</name>
    <dbReference type="NCBI Taxonomy" id="335852"/>
    <lineage>
        <taxon>Eukaryota</taxon>
        <taxon>Fungi</taxon>
        <taxon>Dikarya</taxon>
        <taxon>Ascomycota</taxon>
        <taxon>Pezizomycotina</taxon>
        <taxon>Sordariomycetes</taxon>
        <taxon>Xylariomycetidae</taxon>
        <taxon>Amphisphaeriales</taxon>
        <taxon>Apiosporaceae</taxon>
        <taxon>Apiospora</taxon>
    </lineage>
</organism>
<feature type="transmembrane region" description="Helical" evidence="7">
    <location>
        <begin position="352"/>
        <end position="371"/>
    </location>
</feature>
<feature type="transmembrane region" description="Helical" evidence="7">
    <location>
        <begin position="146"/>
        <end position="166"/>
    </location>
</feature>
<feature type="transmembrane region" description="Helical" evidence="7">
    <location>
        <begin position="407"/>
        <end position="428"/>
    </location>
</feature>
<feature type="transmembrane region" description="Helical" evidence="7">
    <location>
        <begin position="317"/>
        <end position="340"/>
    </location>
</feature>
<keyword evidence="5 7" id="KW-0472">Membrane</keyword>
<reference evidence="9 10" key="1">
    <citation type="journal article" date="2024" name="IMA Fungus">
        <title>Apiospora arundinis, a panoply of carbohydrate-active enzymes and secondary metabolites.</title>
        <authorList>
            <person name="Sorensen T."/>
            <person name="Petersen C."/>
            <person name="Muurmann A.T."/>
            <person name="Christiansen J.V."/>
            <person name="Brundto M.L."/>
            <person name="Overgaard C.K."/>
            <person name="Boysen A.T."/>
            <person name="Wollenberg R.D."/>
            <person name="Larsen T.O."/>
            <person name="Sorensen J.L."/>
            <person name="Nielsen K.L."/>
            <person name="Sondergaard T.E."/>
        </authorList>
    </citation>
    <scope>NUCLEOTIDE SEQUENCE [LARGE SCALE GENOMIC DNA]</scope>
    <source>
        <strain evidence="9 10">AAU 773</strain>
    </source>
</reference>
<evidence type="ECO:0000259" key="8">
    <source>
        <dbReference type="PROSITE" id="PS50850"/>
    </source>
</evidence>
<dbReference type="EMBL" id="JAPCWZ010000002">
    <property type="protein sequence ID" value="KAK8876683.1"/>
    <property type="molecule type" value="Genomic_DNA"/>
</dbReference>
<dbReference type="SUPFAM" id="SSF103473">
    <property type="entry name" value="MFS general substrate transporter"/>
    <property type="match status" value="1"/>
</dbReference>
<feature type="transmembrane region" description="Helical" evidence="7">
    <location>
        <begin position="172"/>
        <end position="196"/>
    </location>
</feature>
<keyword evidence="4 7" id="KW-1133">Transmembrane helix</keyword>
<feature type="transmembrane region" description="Helical" evidence="7">
    <location>
        <begin position="208"/>
        <end position="230"/>
    </location>
</feature>
<dbReference type="PROSITE" id="PS50850">
    <property type="entry name" value="MFS"/>
    <property type="match status" value="1"/>
</dbReference>
<dbReference type="InterPro" id="IPR020846">
    <property type="entry name" value="MFS_dom"/>
</dbReference>
<evidence type="ECO:0000256" key="5">
    <source>
        <dbReference type="ARBA" id="ARBA00023136"/>
    </source>
</evidence>
<dbReference type="Gene3D" id="1.20.1250.20">
    <property type="entry name" value="MFS general substrate transporter like domains"/>
    <property type="match status" value="2"/>
</dbReference>
<feature type="region of interest" description="Disordered" evidence="6">
    <location>
        <begin position="1"/>
        <end position="22"/>
    </location>
</feature>
<feature type="transmembrane region" description="Helical" evidence="7">
    <location>
        <begin position="383"/>
        <end position="401"/>
    </location>
</feature>
<proteinExistence type="predicted"/>
<gene>
    <name evidence="9" type="ORF">PGQ11_001629</name>
</gene>
<dbReference type="Proteomes" id="UP001390339">
    <property type="component" value="Unassembled WGS sequence"/>
</dbReference>